<keyword evidence="3" id="KW-1185">Reference proteome</keyword>
<reference evidence="2 3" key="1">
    <citation type="submission" date="2017-05" db="EMBL/GenBank/DDBJ databases">
        <authorList>
            <person name="Varghese N."/>
            <person name="Submissions S."/>
        </authorList>
    </citation>
    <scope>NUCLEOTIDE SEQUENCE [LARGE SCALE GENOMIC DNA]</scope>
    <source>
        <strain evidence="2 3">DSM 19036</strain>
    </source>
</reference>
<protein>
    <submittedName>
        <fullName evidence="2">Uncharacterized protein</fullName>
    </submittedName>
</protein>
<keyword evidence="1" id="KW-1133">Transmembrane helix</keyword>
<dbReference type="Proteomes" id="UP000320300">
    <property type="component" value="Unassembled WGS sequence"/>
</dbReference>
<evidence type="ECO:0000313" key="2">
    <source>
        <dbReference type="EMBL" id="SMO61293.1"/>
    </source>
</evidence>
<dbReference type="EMBL" id="FXTN01000004">
    <property type="protein sequence ID" value="SMO61293.1"/>
    <property type="molecule type" value="Genomic_DNA"/>
</dbReference>
<proteinExistence type="predicted"/>
<feature type="transmembrane region" description="Helical" evidence="1">
    <location>
        <begin position="33"/>
        <end position="52"/>
    </location>
</feature>
<name>A0A521CPB7_9SPHI</name>
<evidence type="ECO:0000313" key="3">
    <source>
        <dbReference type="Proteomes" id="UP000320300"/>
    </source>
</evidence>
<organism evidence="2 3">
    <name type="scientific">Pedobacter westerhofensis</name>
    <dbReference type="NCBI Taxonomy" id="425512"/>
    <lineage>
        <taxon>Bacteria</taxon>
        <taxon>Pseudomonadati</taxon>
        <taxon>Bacteroidota</taxon>
        <taxon>Sphingobacteriia</taxon>
        <taxon>Sphingobacteriales</taxon>
        <taxon>Sphingobacteriaceae</taxon>
        <taxon>Pedobacter</taxon>
    </lineage>
</organism>
<sequence length="55" mass="6545">MYKNQACKYVLLVETSGPKMVLSFEKTFKTHKILLLFSLIIYKLLMHNYLIIHID</sequence>
<dbReference type="AlphaFoldDB" id="A0A521CPB7"/>
<keyword evidence="1" id="KW-0472">Membrane</keyword>
<evidence type="ECO:0000256" key="1">
    <source>
        <dbReference type="SAM" id="Phobius"/>
    </source>
</evidence>
<keyword evidence="1" id="KW-0812">Transmembrane</keyword>
<accession>A0A521CPB7</accession>
<gene>
    <name evidence="2" type="ORF">SAMN06265348_10493</name>
</gene>